<organism evidence="3 4">
    <name type="scientific">Roseimaritima multifibrata</name>
    <dbReference type="NCBI Taxonomy" id="1930274"/>
    <lineage>
        <taxon>Bacteria</taxon>
        <taxon>Pseudomonadati</taxon>
        <taxon>Planctomycetota</taxon>
        <taxon>Planctomycetia</taxon>
        <taxon>Pirellulales</taxon>
        <taxon>Pirellulaceae</taxon>
        <taxon>Roseimaritima</taxon>
    </lineage>
</organism>
<dbReference type="Proteomes" id="UP000320672">
    <property type="component" value="Chromosome"/>
</dbReference>
<reference evidence="3 4" key="1">
    <citation type="submission" date="2019-02" db="EMBL/GenBank/DDBJ databases">
        <title>Deep-cultivation of Planctomycetes and their phenomic and genomic characterization uncovers novel biology.</title>
        <authorList>
            <person name="Wiegand S."/>
            <person name="Jogler M."/>
            <person name="Boedeker C."/>
            <person name="Pinto D."/>
            <person name="Vollmers J."/>
            <person name="Rivas-Marin E."/>
            <person name="Kohn T."/>
            <person name="Peeters S.H."/>
            <person name="Heuer A."/>
            <person name="Rast P."/>
            <person name="Oberbeckmann S."/>
            <person name="Bunk B."/>
            <person name="Jeske O."/>
            <person name="Meyerdierks A."/>
            <person name="Storesund J.E."/>
            <person name="Kallscheuer N."/>
            <person name="Luecker S."/>
            <person name="Lage O.M."/>
            <person name="Pohl T."/>
            <person name="Merkel B.J."/>
            <person name="Hornburger P."/>
            <person name="Mueller R.-W."/>
            <person name="Bruemmer F."/>
            <person name="Labrenz M."/>
            <person name="Spormann A.M."/>
            <person name="Op den Camp H."/>
            <person name="Overmann J."/>
            <person name="Amann R."/>
            <person name="Jetten M.S.M."/>
            <person name="Mascher T."/>
            <person name="Medema M.H."/>
            <person name="Devos D.P."/>
            <person name="Kaster A.-K."/>
            <person name="Ovreas L."/>
            <person name="Rohde M."/>
            <person name="Galperin M.Y."/>
            <person name="Jogler C."/>
        </authorList>
    </citation>
    <scope>NUCLEOTIDE SEQUENCE [LARGE SCALE GENOMIC DNA]</scope>
    <source>
        <strain evidence="3 4">FF011L</strain>
    </source>
</reference>
<evidence type="ECO:0000256" key="1">
    <source>
        <dbReference type="SAM" id="MobiDB-lite"/>
    </source>
</evidence>
<protein>
    <submittedName>
        <fullName evidence="3">Uncharacterized protein</fullName>
    </submittedName>
</protein>
<evidence type="ECO:0000313" key="4">
    <source>
        <dbReference type="Proteomes" id="UP000320672"/>
    </source>
</evidence>
<dbReference type="AlphaFoldDB" id="A0A517MJD0"/>
<feature type="transmembrane region" description="Helical" evidence="2">
    <location>
        <begin position="59"/>
        <end position="83"/>
    </location>
</feature>
<proteinExistence type="predicted"/>
<dbReference type="KEGG" id="rml:FF011L_36690"/>
<sequence length="235" mass="25921">MMPDPDDRTWDLYSDSLLRTSDDARRSWLVAITSTITMALFLGPRMPWTAEVTVLGTSVPKYLGCLCLSLLIVGSLLFCLHSLRRGNKILQRMLARPNELEAVSLSGLFFVHVDKSPRTFVLTRPLLEPDVSLCLTCQITINIVVGILLLAAAFPPGEGSLSIQIVAIAICSVIFMSVWMLTSQVKCEHRDIEALIRGIPRYLDAGNQRGVGSEPATPLRNETQAEPQEIAEIES</sequence>
<gene>
    <name evidence="3" type="ORF">FF011L_36690</name>
</gene>
<feature type="region of interest" description="Disordered" evidence="1">
    <location>
        <begin position="210"/>
        <end position="235"/>
    </location>
</feature>
<feature type="transmembrane region" description="Helical" evidence="2">
    <location>
        <begin position="133"/>
        <end position="155"/>
    </location>
</feature>
<keyword evidence="4" id="KW-1185">Reference proteome</keyword>
<keyword evidence="2" id="KW-1133">Transmembrane helix</keyword>
<name>A0A517MJD0_9BACT</name>
<evidence type="ECO:0000313" key="3">
    <source>
        <dbReference type="EMBL" id="QDS94887.1"/>
    </source>
</evidence>
<evidence type="ECO:0000256" key="2">
    <source>
        <dbReference type="SAM" id="Phobius"/>
    </source>
</evidence>
<keyword evidence="2" id="KW-0812">Transmembrane</keyword>
<dbReference type="EMBL" id="CP036262">
    <property type="protein sequence ID" value="QDS94887.1"/>
    <property type="molecule type" value="Genomic_DNA"/>
</dbReference>
<accession>A0A517MJD0</accession>
<feature type="transmembrane region" description="Helical" evidence="2">
    <location>
        <begin position="161"/>
        <end position="181"/>
    </location>
</feature>
<keyword evidence="2" id="KW-0472">Membrane</keyword>
<feature type="transmembrane region" description="Helical" evidence="2">
    <location>
        <begin position="28"/>
        <end position="47"/>
    </location>
</feature>